<reference evidence="2" key="1">
    <citation type="journal article" date="2019" name="Int. J. Syst. Evol. Microbiol.">
        <title>The Global Catalogue of Microorganisms (GCM) 10K type strain sequencing project: providing services to taxonomists for standard genome sequencing and annotation.</title>
        <authorList>
            <consortium name="The Broad Institute Genomics Platform"/>
            <consortium name="The Broad Institute Genome Sequencing Center for Infectious Disease"/>
            <person name="Wu L."/>
            <person name="Ma J."/>
        </authorList>
    </citation>
    <scope>NUCLEOTIDE SEQUENCE [LARGE SCALE GENOMIC DNA]</scope>
    <source>
        <strain evidence="2">KCTC 12861</strain>
    </source>
</reference>
<dbReference type="PANTHER" id="PTHR33221:SF15">
    <property type="entry name" value="HTH-TYPE TRANSCRIPTIONAL REGULATOR YWGB-RELATED"/>
    <property type="match status" value="1"/>
</dbReference>
<proteinExistence type="predicted"/>
<organism evidence="1 2">
    <name type="scientific">Pseudovibrio japonicus</name>
    <dbReference type="NCBI Taxonomy" id="366534"/>
    <lineage>
        <taxon>Bacteria</taxon>
        <taxon>Pseudomonadati</taxon>
        <taxon>Pseudomonadota</taxon>
        <taxon>Alphaproteobacteria</taxon>
        <taxon>Hyphomicrobiales</taxon>
        <taxon>Stappiaceae</taxon>
        <taxon>Pseudovibrio</taxon>
    </lineage>
</organism>
<sequence>MRTDSRLARMLHVLLHLEQAKDPITSEQIGQMLATNPSLVRRTMGGLRKAGIVTSVKGHGGGWCLAKPLTQITLLDVYEALGSPGLFALGLSNVTSTCLLEQSANKAIDSALDHASAFFRAELTKQTVADLVLPHAQKVQELKDRQASGHKPV</sequence>
<dbReference type="InterPro" id="IPR036388">
    <property type="entry name" value="WH-like_DNA-bd_sf"/>
</dbReference>
<gene>
    <name evidence="1" type="ORF">GCM10007094_00550</name>
</gene>
<name>A0ABQ3E065_9HYPH</name>
<dbReference type="InterPro" id="IPR000944">
    <property type="entry name" value="Tscrpt_reg_Rrf2"/>
</dbReference>
<evidence type="ECO:0000313" key="2">
    <source>
        <dbReference type="Proteomes" id="UP000637980"/>
    </source>
</evidence>
<comment type="caution">
    <text evidence="1">The sequence shown here is derived from an EMBL/GenBank/DDBJ whole genome shotgun (WGS) entry which is preliminary data.</text>
</comment>
<dbReference type="Gene3D" id="1.10.10.10">
    <property type="entry name" value="Winged helix-like DNA-binding domain superfamily/Winged helix DNA-binding domain"/>
    <property type="match status" value="1"/>
</dbReference>
<protein>
    <submittedName>
        <fullName evidence="1">Rrf2 family transcriptional regulator</fullName>
    </submittedName>
</protein>
<keyword evidence="2" id="KW-1185">Reference proteome</keyword>
<dbReference type="Proteomes" id="UP000637980">
    <property type="component" value="Unassembled WGS sequence"/>
</dbReference>
<dbReference type="PANTHER" id="PTHR33221">
    <property type="entry name" value="WINGED HELIX-TURN-HELIX TRANSCRIPTIONAL REGULATOR, RRF2 FAMILY"/>
    <property type="match status" value="1"/>
</dbReference>
<dbReference type="SUPFAM" id="SSF46785">
    <property type="entry name" value="Winged helix' DNA-binding domain"/>
    <property type="match status" value="1"/>
</dbReference>
<dbReference type="PROSITE" id="PS51197">
    <property type="entry name" value="HTH_RRF2_2"/>
    <property type="match status" value="1"/>
</dbReference>
<evidence type="ECO:0000313" key="1">
    <source>
        <dbReference type="EMBL" id="GHB17036.1"/>
    </source>
</evidence>
<accession>A0ABQ3E065</accession>
<dbReference type="InterPro" id="IPR036390">
    <property type="entry name" value="WH_DNA-bd_sf"/>
</dbReference>
<dbReference type="Pfam" id="PF02082">
    <property type="entry name" value="Rrf2"/>
    <property type="match status" value="1"/>
</dbReference>
<dbReference type="EMBL" id="BMXE01000001">
    <property type="protein sequence ID" value="GHB17036.1"/>
    <property type="molecule type" value="Genomic_DNA"/>
</dbReference>